<name>A0A381PYR3_9ZZZZ</name>
<gene>
    <name evidence="6" type="ORF">METZ01_LOCUS23961</name>
</gene>
<dbReference type="HAMAP" id="MF_01333_B">
    <property type="entry name" value="Ribosomal_uL5_B"/>
    <property type="match status" value="1"/>
</dbReference>
<evidence type="ECO:0000259" key="5">
    <source>
        <dbReference type="Pfam" id="PF00673"/>
    </source>
</evidence>
<evidence type="ECO:0000259" key="4">
    <source>
        <dbReference type="Pfam" id="PF00281"/>
    </source>
</evidence>
<dbReference type="PIRSF" id="PIRSF002161">
    <property type="entry name" value="Ribosomal_L5"/>
    <property type="match status" value="1"/>
</dbReference>
<evidence type="ECO:0000256" key="1">
    <source>
        <dbReference type="ARBA" id="ARBA00008553"/>
    </source>
</evidence>
<dbReference type="Gene3D" id="3.30.1440.10">
    <property type="match status" value="1"/>
</dbReference>
<reference evidence="6" key="1">
    <citation type="submission" date="2018-05" db="EMBL/GenBank/DDBJ databases">
        <authorList>
            <person name="Lanie J.A."/>
            <person name="Ng W.-L."/>
            <person name="Kazmierczak K.M."/>
            <person name="Andrzejewski T.M."/>
            <person name="Davidsen T.M."/>
            <person name="Wayne K.J."/>
            <person name="Tettelin H."/>
            <person name="Glass J.I."/>
            <person name="Rusch D."/>
            <person name="Podicherti R."/>
            <person name="Tsui H.-C.T."/>
            <person name="Winkler M.E."/>
        </authorList>
    </citation>
    <scope>NUCLEOTIDE SEQUENCE</scope>
</reference>
<keyword evidence="2" id="KW-0689">Ribosomal protein</keyword>
<feature type="domain" description="Large ribosomal subunit protein uL5 N-terminal" evidence="4">
    <location>
        <begin position="24"/>
        <end position="80"/>
    </location>
</feature>
<evidence type="ECO:0008006" key="7">
    <source>
        <dbReference type="Google" id="ProtNLM"/>
    </source>
</evidence>
<organism evidence="6">
    <name type="scientific">marine metagenome</name>
    <dbReference type="NCBI Taxonomy" id="408172"/>
    <lineage>
        <taxon>unclassified sequences</taxon>
        <taxon>metagenomes</taxon>
        <taxon>ecological metagenomes</taxon>
    </lineage>
</organism>
<dbReference type="GO" id="GO:1990904">
    <property type="term" value="C:ribonucleoprotein complex"/>
    <property type="evidence" value="ECO:0007669"/>
    <property type="project" value="UniProtKB-KW"/>
</dbReference>
<sequence length="179" mass="20158">MANFKKAYIEKHKAAIQNDLGLSNVMEIPKMEKITVNMGLGEALQSSKLIESGIEQLKVITGQSPIVTKAKKSISNFKLREGVSIGLKVTMRGNRMYEFWERLVCFALPRVRDFKGLPPKAFDGRGNYTIGLKEQLIFPEINFDKIEKIKGMNITITTTAKNDEQGKCLLTHMGLPLRK</sequence>
<dbReference type="InterPro" id="IPR031310">
    <property type="entry name" value="Ribosomal_uL5_N"/>
</dbReference>
<accession>A0A381PYR3</accession>
<dbReference type="GO" id="GO:0003735">
    <property type="term" value="F:structural constituent of ribosome"/>
    <property type="evidence" value="ECO:0007669"/>
    <property type="project" value="InterPro"/>
</dbReference>
<dbReference type="PANTHER" id="PTHR11994">
    <property type="entry name" value="60S RIBOSOMAL PROTEIN L11-RELATED"/>
    <property type="match status" value="1"/>
</dbReference>
<dbReference type="Pfam" id="PF00673">
    <property type="entry name" value="Ribosomal_L5_C"/>
    <property type="match status" value="1"/>
</dbReference>
<dbReference type="FunFam" id="3.30.1440.10:FF:000001">
    <property type="entry name" value="50S ribosomal protein L5"/>
    <property type="match status" value="1"/>
</dbReference>
<proteinExistence type="inferred from homology"/>
<dbReference type="InterPro" id="IPR020930">
    <property type="entry name" value="Ribosomal_uL5_bac-type"/>
</dbReference>
<dbReference type="InterPro" id="IPR022803">
    <property type="entry name" value="Ribosomal_uL5_dom_sf"/>
</dbReference>
<feature type="domain" description="Large ribosomal subunit protein uL5 C-terminal" evidence="5">
    <location>
        <begin position="85"/>
        <end position="176"/>
    </location>
</feature>
<dbReference type="GO" id="GO:0006412">
    <property type="term" value="P:translation"/>
    <property type="evidence" value="ECO:0007669"/>
    <property type="project" value="InterPro"/>
</dbReference>
<dbReference type="GO" id="GO:0005840">
    <property type="term" value="C:ribosome"/>
    <property type="evidence" value="ECO:0007669"/>
    <property type="project" value="UniProtKB-KW"/>
</dbReference>
<comment type="similarity">
    <text evidence="1">Belongs to the universal ribosomal protein uL5 family.</text>
</comment>
<evidence type="ECO:0000256" key="3">
    <source>
        <dbReference type="ARBA" id="ARBA00023274"/>
    </source>
</evidence>
<dbReference type="Pfam" id="PF00281">
    <property type="entry name" value="Ribosomal_L5"/>
    <property type="match status" value="1"/>
</dbReference>
<keyword evidence="3" id="KW-0687">Ribonucleoprotein</keyword>
<dbReference type="AlphaFoldDB" id="A0A381PYR3"/>
<dbReference type="SUPFAM" id="SSF55282">
    <property type="entry name" value="RL5-like"/>
    <property type="match status" value="1"/>
</dbReference>
<dbReference type="NCBIfam" id="NF000585">
    <property type="entry name" value="PRK00010.1"/>
    <property type="match status" value="1"/>
</dbReference>
<protein>
    <recommendedName>
        <fullName evidence="7">50S ribosomal protein L5</fullName>
    </recommendedName>
</protein>
<dbReference type="InterPro" id="IPR031309">
    <property type="entry name" value="Ribosomal_uL5_C"/>
</dbReference>
<evidence type="ECO:0000256" key="2">
    <source>
        <dbReference type="ARBA" id="ARBA00022980"/>
    </source>
</evidence>
<dbReference type="InterPro" id="IPR002132">
    <property type="entry name" value="Ribosomal_uL5"/>
</dbReference>
<dbReference type="InterPro" id="IPR020929">
    <property type="entry name" value="Ribosomal_uL5_CS"/>
</dbReference>
<evidence type="ECO:0000313" key="6">
    <source>
        <dbReference type="EMBL" id="SUZ71107.1"/>
    </source>
</evidence>
<dbReference type="PROSITE" id="PS00358">
    <property type="entry name" value="RIBOSOMAL_L5"/>
    <property type="match status" value="1"/>
</dbReference>
<dbReference type="EMBL" id="UINC01001111">
    <property type="protein sequence ID" value="SUZ71107.1"/>
    <property type="molecule type" value="Genomic_DNA"/>
</dbReference>